<evidence type="ECO:0000259" key="12">
    <source>
        <dbReference type="PROSITE" id="PS51698"/>
    </source>
</evidence>
<evidence type="ECO:0000256" key="10">
    <source>
        <dbReference type="ARBA" id="ARBA00023242"/>
    </source>
</evidence>
<dbReference type="GeneID" id="19468018"/>
<organism evidence="13 14">
    <name type="scientific">Glarea lozoyensis (strain ATCC 20868 / MF5171)</name>
    <dbReference type="NCBI Taxonomy" id="1116229"/>
    <lineage>
        <taxon>Eukaryota</taxon>
        <taxon>Fungi</taxon>
        <taxon>Dikarya</taxon>
        <taxon>Ascomycota</taxon>
        <taxon>Pezizomycotina</taxon>
        <taxon>Leotiomycetes</taxon>
        <taxon>Helotiales</taxon>
        <taxon>Helotiaceae</taxon>
        <taxon>Glarea</taxon>
    </lineage>
</organism>
<keyword evidence="9" id="KW-0697">Rotamase</keyword>
<dbReference type="CDD" id="cd16657">
    <property type="entry name" value="RING-Ubox_UBE4A"/>
    <property type="match status" value="1"/>
</dbReference>
<keyword evidence="6" id="KW-0963">Cytoplasm</keyword>
<feature type="compositionally biased region" description="Polar residues" evidence="11">
    <location>
        <begin position="88"/>
        <end position="97"/>
    </location>
</feature>
<dbReference type="GO" id="GO:0000151">
    <property type="term" value="C:ubiquitin ligase complex"/>
    <property type="evidence" value="ECO:0007669"/>
    <property type="project" value="InterPro"/>
</dbReference>
<keyword evidence="9" id="KW-0413">Isomerase</keyword>
<evidence type="ECO:0000256" key="2">
    <source>
        <dbReference type="ARBA" id="ARBA00004123"/>
    </source>
</evidence>
<evidence type="ECO:0000256" key="5">
    <source>
        <dbReference type="ARBA" id="ARBA00007434"/>
    </source>
</evidence>
<evidence type="ECO:0000256" key="8">
    <source>
        <dbReference type="ARBA" id="ARBA00022786"/>
    </source>
</evidence>
<dbReference type="EMBL" id="KE145352">
    <property type="protein sequence ID" value="EPE36807.1"/>
    <property type="molecule type" value="Genomic_DNA"/>
</dbReference>
<gene>
    <name evidence="13" type="ORF">GLAREA_08970</name>
</gene>
<accession>S3DEJ6</accession>
<dbReference type="InterPro" id="IPR003613">
    <property type="entry name" value="Ubox_domain"/>
</dbReference>
<evidence type="ECO:0000313" key="14">
    <source>
        <dbReference type="Proteomes" id="UP000016922"/>
    </source>
</evidence>
<dbReference type="GO" id="GO:0005634">
    <property type="term" value="C:nucleus"/>
    <property type="evidence" value="ECO:0007669"/>
    <property type="project" value="UniProtKB-SubCell"/>
</dbReference>
<comment type="similarity">
    <text evidence="5">Belongs to the ubiquitin conjugation factor E4 family.</text>
</comment>
<name>S3DEJ6_GLAL2</name>
<feature type="domain" description="U-box" evidence="12">
    <location>
        <begin position="1003"/>
        <end position="1077"/>
    </location>
</feature>
<protein>
    <submittedName>
        <fullName evidence="13">RING/U-box</fullName>
    </submittedName>
</protein>
<evidence type="ECO:0000256" key="1">
    <source>
        <dbReference type="ARBA" id="ARBA00000900"/>
    </source>
</evidence>
<comment type="subcellular location">
    <subcellularLocation>
        <location evidence="3">Cytoplasm</location>
    </subcellularLocation>
    <subcellularLocation>
        <location evidence="2">Nucleus</location>
    </subcellularLocation>
</comment>
<dbReference type="GO" id="GO:0000209">
    <property type="term" value="P:protein polyubiquitination"/>
    <property type="evidence" value="ECO:0007669"/>
    <property type="project" value="TreeGrafter"/>
</dbReference>
<dbReference type="InterPro" id="IPR045132">
    <property type="entry name" value="UBE4"/>
</dbReference>
<evidence type="ECO:0000256" key="11">
    <source>
        <dbReference type="SAM" id="MobiDB-lite"/>
    </source>
</evidence>
<evidence type="ECO:0000256" key="3">
    <source>
        <dbReference type="ARBA" id="ARBA00004496"/>
    </source>
</evidence>
<dbReference type="eggNOG" id="KOG2042">
    <property type="taxonomic scope" value="Eukaryota"/>
</dbReference>
<dbReference type="UniPathway" id="UPA00143"/>
<keyword evidence="14" id="KW-1185">Reference proteome</keyword>
<dbReference type="OrthoDB" id="20295at2759"/>
<sequence length="1095" mass="124307">MDNNEQGPPPPPEAPDKEKMEQIRKRRMEKLAGTATPKSENTEGGETKQANNSPKISEDNDRVQKPKININKAPPTSAAENPFAELTSKATINTKSVRTGEMNSVKRSRAENGEIQANTQGAPPAKRTTVAPAMEELPEYEDRILSHIFRITLDPDQKVDTSGHRLIYLPNLRSELEEDNASIRFTKDRLDSAILEACSSIPYKSSVLDYLLPCWKRTMRATRGLRGSVAGKDEILKEAKRLCMSNCIFALEMPELYGREPNYETDSLVPHLLLDAGEDRGICPDFLAEAVSRFEEDESVKTLLAKSVAGLSAQLSQLTMKDNYQPYVNALKHMCQFPPLVTAIAESPLFQMAVSPEGIERHTLLGPFFRISPLQPQVSSQYFASPKSMGKSHIRNAQDGLRAALQQHQRDLLDIINLFVRASPQAKNKTLDWFAYIVNQNHKRRALRPDASKLSSDGFLLNVTVVLDGLCEPFMDATFSKVSRIEIDYFKRKPRVDISDETKLNADENASEEFYKNEASGTSNFISEIFFLTLASHHYGTEATNSSLSNLDKDIKFIAGKIEEFEKERNKYLASPAQLLRFDADLKRYNDVLEKSMQTKMAIEGVLSDKAMQTKSLLFMRYVTVWLLRIASATDYTPDKTLKLPLPDQQPDNFKYLPEYVLEDIVSNFNFILRYIPEVMISAVGDEIIALCITFLTNSDYIKNPYLKAKLVSLLFHGTWPVYHLKKGVLGDNLIALKFATDHLLHALMKFYIEVEVTGAHTQFYDKFNIRYEIFQVIKCIWSNDTYKQRLAQESKTNTEFFLRFVNLLLNDATYVLDEALTKFPKIHDLQEQLDDPSLGAEERATKEEELQSAESQAQSYMQLTNETVSMMKLFTKTLSSSFTMPEIVDRVAAMVDYTLDTIVGPKSKNLKVKDPKKYAFEPKTLLSEFIDIYLNLGVSERFIEAVARDGRSYKPENFNNASRILSRFSIRSNEDLAAFEALKERFKIAKEIDDQDEGDLGEIPDEFEDPILATLMEDPVILPISQQTVDRSTIRSHLLSDPHDPFNRTDLKIEDVIPNTDLKERIIKWKAEKREQAKNARATATAEKMDVTEG</sequence>
<dbReference type="InterPro" id="IPR013083">
    <property type="entry name" value="Znf_RING/FYVE/PHD"/>
</dbReference>
<dbReference type="Pfam" id="PF04564">
    <property type="entry name" value="U-box"/>
    <property type="match status" value="1"/>
</dbReference>
<dbReference type="GO" id="GO:0006511">
    <property type="term" value="P:ubiquitin-dependent protein catabolic process"/>
    <property type="evidence" value="ECO:0007669"/>
    <property type="project" value="InterPro"/>
</dbReference>
<dbReference type="InterPro" id="IPR019474">
    <property type="entry name" value="Ub_conjug_fac_E4_core"/>
</dbReference>
<dbReference type="RefSeq" id="XP_008076122.1">
    <property type="nucleotide sequence ID" value="XM_008077931.1"/>
</dbReference>
<dbReference type="SUPFAM" id="SSF57850">
    <property type="entry name" value="RING/U-box"/>
    <property type="match status" value="1"/>
</dbReference>
<dbReference type="PROSITE" id="PS51698">
    <property type="entry name" value="U_BOX"/>
    <property type="match status" value="1"/>
</dbReference>
<dbReference type="STRING" id="1116229.S3DEJ6"/>
<evidence type="ECO:0000256" key="4">
    <source>
        <dbReference type="ARBA" id="ARBA00004906"/>
    </source>
</evidence>
<dbReference type="PANTHER" id="PTHR13931">
    <property type="entry name" value="UBIQUITINATION FACTOR E4"/>
    <property type="match status" value="1"/>
</dbReference>
<feature type="region of interest" description="Disordered" evidence="11">
    <location>
        <begin position="1075"/>
        <end position="1095"/>
    </location>
</feature>
<evidence type="ECO:0000256" key="9">
    <source>
        <dbReference type="ARBA" id="ARBA00023110"/>
    </source>
</evidence>
<keyword evidence="7" id="KW-0808">Transferase</keyword>
<comment type="pathway">
    <text evidence="4">Protein modification; protein ubiquitination.</text>
</comment>
<evidence type="ECO:0000313" key="13">
    <source>
        <dbReference type="EMBL" id="EPE36807.1"/>
    </source>
</evidence>
<dbReference type="PANTHER" id="PTHR13931:SF2">
    <property type="entry name" value="UBIQUITIN CONJUGATION FACTOR E4 B"/>
    <property type="match status" value="1"/>
</dbReference>
<feature type="region of interest" description="Disordered" evidence="11">
    <location>
        <begin position="1"/>
        <end position="108"/>
    </location>
</feature>
<evidence type="ECO:0000256" key="7">
    <source>
        <dbReference type="ARBA" id="ARBA00022679"/>
    </source>
</evidence>
<dbReference type="Proteomes" id="UP000016922">
    <property type="component" value="Unassembled WGS sequence"/>
</dbReference>
<dbReference type="GO" id="GO:0034450">
    <property type="term" value="F:ubiquitin-ubiquitin ligase activity"/>
    <property type="evidence" value="ECO:0007669"/>
    <property type="project" value="InterPro"/>
</dbReference>
<dbReference type="KEGG" id="glz:GLAREA_08970"/>
<dbReference type="HOGENOM" id="CLU_003224_0_1_1"/>
<dbReference type="OMA" id="WLTEIAM"/>
<dbReference type="Pfam" id="PF10408">
    <property type="entry name" value="Ufd2P_core"/>
    <property type="match status" value="1"/>
</dbReference>
<evidence type="ECO:0000256" key="6">
    <source>
        <dbReference type="ARBA" id="ARBA00022490"/>
    </source>
</evidence>
<dbReference type="GO" id="GO:0005737">
    <property type="term" value="C:cytoplasm"/>
    <property type="evidence" value="ECO:0007669"/>
    <property type="project" value="UniProtKB-SubCell"/>
</dbReference>
<dbReference type="SMART" id="SM00504">
    <property type="entry name" value="Ubox"/>
    <property type="match status" value="1"/>
</dbReference>
<dbReference type="AlphaFoldDB" id="S3DEJ6"/>
<dbReference type="Gene3D" id="3.30.40.10">
    <property type="entry name" value="Zinc/RING finger domain, C3HC4 (zinc finger)"/>
    <property type="match status" value="1"/>
</dbReference>
<dbReference type="FunFam" id="3.30.40.10:FF:000055">
    <property type="entry name" value="Ubiquitin conjugation factor e4 a"/>
    <property type="match status" value="1"/>
</dbReference>
<reference evidence="13 14" key="1">
    <citation type="journal article" date="2013" name="BMC Genomics">
        <title>Genomics-driven discovery of the pneumocandin biosynthetic gene cluster in the fungus Glarea lozoyensis.</title>
        <authorList>
            <person name="Chen L."/>
            <person name="Yue Q."/>
            <person name="Zhang X."/>
            <person name="Xiang M."/>
            <person name="Wang C."/>
            <person name="Li S."/>
            <person name="Che Y."/>
            <person name="Ortiz-Lopez F.J."/>
            <person name="Bills G.F."/>
            <person name="Liu X."/>
            <person name="An Z."/>
        </authorList>
    </citation>
    <scope>NUCLEOTIDE SEQUENCE [LARGE SCALE GENOMIC DNA]</scope>
    <source>
        <strain evidence="14">ATCC 20868 / MF5171</strain>
    </source>
</reference>
<keyword evidence="10" id="KW-0539">Nucleus</keyword>
<proteinExistence type="inferred from homology"/>
<feature type="compositionally biased region" description="Basic and acidic residues" evidence="11">
    <location>
        <begin position="14"/>
        <end position="23"/>
    </location>
</feature>
<comment type="catalytic activity">
    <reaction evidence="1">
        <text>S-ubiquitinyl-[E2 ubiquitin-conjugating enzyme]-L-cysteine + [acceptor protein]-L-lysine = [E2 ubiquitin-conjugating enzyme]-L-cysteine + N(6)-ubiquitinyl-[acceptor protein]-L-lysine.</text>
        <dbReference type="EC" id="2.3.2.27"/>
    </reaction>
</comment>
<keyword evidence="8" id="KW-0833">Ubl conjugation pathway</keyword>
<dbReference type="GO" id="GO:0036503">
    <property type="term" value="P:ERAD pathway"/>
    <property type="evidence" value="ECO:0007669"/>
    <property type="project" value="InterPro"/>
</dbReference>
<dbReference type="GO" id="GO:0003755">
    <property type="term" value="F:peptidyl-prolyl cis-trans isomerase activity"/>
    <property type="evidence" value="ECO:0007669"/>
    <property type="project" value="UniProtKB-KW"/>
</dbReference>
<feature type="compositionally biased region" description="Polar residues" evidence="11">
    <location>
        <begin position="36"/>
        <end position="55"/>
    </location>
</feature>